<protein>
    <recommendedName>
        <fullName evidence="3">SH2 domain-containing protein</fullName>
    </recommendedName>
</protein>
<dbReference type="Proteomes" id="UP000230423">
    <property type="component" value="Unassembled WGS sequence"/>
</dbReference>
<proteinExistence type="predicted"/>
<evidence type="ECO:0008006" key="3">
    <source>
        <dbReference type="Google" id="ProtNLM"/>
    </source>
</evidence>
<dbReference type="EMBL" id="KZ347860">
    <property type="protein sequence ID" value="PIO67037.1"/>
    <property type="molecule type" value="Genomic_DNA"/>
</dbReference>
<dbReference type="AlphaFoldDB" id="A0A2G9U9V4"/>
<dbReference type="SUPFAM" id="SSF55550">
    <property type="entry name" value="SH2 domain"/>
    <property type="match status" value="1"/>
</dbReference>
<accession>A0A2G9U9V4</accession>
<reference evidence="1 2" key="1">
    <citation type="submission" date="2015-09" db="EMBL/GenBank/DDBJ databases">
        <title>Draft genome of the parasitic nematode Teladorsagia circumcincta isolate WARC Sus (inbred).</title>
        <authorList>
            <person name="Mitreva M."/>
        </authorList>
    </citation>
    <scope>NUCLEOTIDE SEQUENCE [LARGE SCALE GENOMIC DNA]</scope>
    <source>
        <strain evidence="1 2">S</strain>
    </source>
</reference>
<dbReference type="InterPro" id="IPR036860">
    <property type="entry name" value="SH2_dom_sf"/>
</dbReference>
<evidence type="ECO:0000313" key="2">
    <source>
        <dbReference type="Proteomes" id="UP000230423"/>
    </source>
</evidence>
<evidence type="ECO:0000313" key="1">
    <source>
        <dbReference type="EMBL" id="PIO67037.1"/>
    </source>
</evidence>
<sequence length="112" mass="12961">MPCHRNSRIADRPLADKTQPREIIVSVLYDPDGKIKTTDQNGKLEATRNLVVQTAMSNKSRKYFFDSREKFDSIEDLLTHHSETPLVVNQVCAKNMSPTLTRVWHDHVIERE</sequence>
<dbReference type="Gene3D" id="3.30.505.10">
    <property type="entry name" value="SH2 domain"/>
    <property type="match status" value="1"/>
</dbReference>
<gene>
    <name evidence="1" type="ORF">TELCIR_11228</name>
</gene>
<name>A0A2G9U9V4_TELCI</name>
<organism evidence="1 2">
    <name type="scientific">Teladorsagia circumcincta</name>
    <name type="common">Brown stomach worm</name>
    <name type="synonym">Ostertagia circumcincta</name>
    <dbReference type="NCBI Taxonomy" id="45464"/>
    <lineage>
        <taxon>Eukaryota</taxon>
        <taxon>Metazoa</taxon>
        <taxon>Ecdysozoa</taxon>
        <taxon>Nematoda</taxon>
        <taxon>Chromadorea</taxon>
        <taxon>Rhabditida</taxon>
        <taxon>Rhabditina</taxon>
        <taxon>Rhabditomorpha</taxon>
        <taxon>Strongyloidea</taxon>
        <taxon>Trichostrongylidae</taxon>
        <taxon>Teladorsagia</taxon>
    </lineage>
</organism>
<keyword evidence="2" id="KW-1185">Reference proteome</keyword>